<proteinExistence type="predicted"/>
<evidence type="ECO:0000313" key="3">
    <source>
        <dbReference type="Proteomes" id="UP000315389"/>
    </source>
</evidence>
<comment type="caution">
    <text evidence="2">The sequence shown here is derived from an EMBL/GenBank/DDBJ whole genome shotgun (WGS) entry which is preliminary data.</text>
</comment>
<keyword evidence="1" id="KW-1133">Transmembrane helix</keyword>
<evidence type="ECO:0000313" key="2">
    <source>
        <dbReference type="EMBL" id="TQL57383.1"/>
    </source>
</evidence>
<feature type="transmembrane region" description="Helical" evidence="1">
    <location>
        <begin position="191"/>
        <end position="212"/>
    </location>
</feature>
<feature type="transmembrane region" description="Helical" evidence="1">
    <location>
        <begin position="233"/>
        <end position="253"/>
    </location>
</feature>
<organism evidence="2 3">
    <name type="scientific">Rarobacter faecitabidus</name>
    <dbReference type="NCBI Taxonomy" id="13243"/>
    <lineage>
        <taxon>Bacteria</taxon>
        <taxon>Bacillati</taxon>
        <taxon>Actinomycetota</taxon>
        <taxon>Actinomycetes</taxon>
        <taxon>Micrococcales</taxon>
        <taxon>Rarobacteraceae</taxon>
        <taxon>Rarobacter</taxon>
    </lineage>
</organism>
<feature type="transmembrane region" description="Helical" evidence="1">
    <location>
        <begin position="160"/>
        <end position="179"/>
    </location>
</feature>
<feature type="transmembrane region" description="Helical" evidence="1">
    <location>
        <begin position="293"/>
        <end position="309"/>
    </location>
</feature>
<keyword evidence="3" id="KW-1185">Reference proteome</keyword>
<dbReference type="Proteomes" id="UP000315389">
    <property type="component" value="Unassembled WGS sequence"/>
</dbReference>
<dbReference type="EMBL" id="VFOS01000004">
    <property type="protein sequence ID" value="TQL57383.1"/>
    <property type="molecule type" value="Genomic_DNA"/>
</dbReference>
<accession>A0A542ZAM4</accession>
<sequence length="310" mass="31691">MLILAALATALIVGCLLPVQTAINTRLSRVLASTWLASLTSFAIGTVALGVAVAIARPSLDEFSAADQPWWLWIGGVCGVVYLTLNMVLMHHLGAATAVVIPVVGQIVGGVIIDAFALVGATQHSLNAVRVIGAGLVIGGAWVSSKAIAESDGKARARRAWLLPVLVAMGIGGGFLSSIQTAVNGTLGVRAGSPIFAALVSFLVGTACLLVINLAARTWRSVVTADAERPRPALFAGGLLGALFVAGAAYAAPTLGTSMTVSLVLLGQLVASLLIDHFGWLGARRRPVTRTRLMGAGIVLVGVALVRLLG</sequence>
<keyword evidence="1" id="KW-0812">Transmembrane</keyword>
<feature type="transmembrane region" description="Helical" evidence="1">
    <location>
        <begin position="37"/>
        <end position="58"/>
    </location>
</feature>
<dbReference type="PANTHER" id="PTHR34821:SF2">
    <property type="entry name" value="INNER MEMBRANE PROTEIN YDCZ"/>
    <property type="match status" value="1"/>
</dbReference>
<dbReference type="GO" id="GO:0005886">
    <property type="term" value="C:plasma membrane"/>
    <property type="evidence" value="ECO:0007669"/>
    <property type="project" value="TreeGrafter"/>
</dbReference>
<dbReference type="InterPro" id="IPR006750">
    <property type="entry name" value="YdcZ"/>
</dbReference>
<feature type="transmembrane region" description="Helical" evidence="1">
    <location>
        <begin position="70"/>
        <end position="89"/>
    </location>
</feature>
<dbReference type="PANTHER" id="PTHR34821">
    <property type="entry name" value="INNER MEMBRANE PROTEIN YDCZ"/>
    <property type="match status" value="1"/>
</dbReference>
<dbReference type="AlphaFoldDB" id="A0A542ZAM4"/>
<feature type="transmembrane region" description="Helical" evidence="1">
    <location>
        <begin position="259"/>
        <end position="281"/>
    </location>
</feature>
<dbReference type="Pfam" id="PF04657">
    <property type="entry name" value="DMT_YdcZ"/>
    <property type="match status" value="2"/>
</dbReference>
<dbReference type="RefSeq" id="WP_170222717.1">
    <property type="nucleotide sequence ID" value="NZ_BAAASV010000002.1"/>
</dbReference>
<protein>
    <submittedName>
        <fullName evidence="2">Transporter family-2 protein</fullName>
    </submittedName>
</protein>
<reference evidence="2 3" key="1">
    <citation type="submission" date="2019-06" db="EMBL/GenBank/DDBJ databases">
        <title>Sequencing the genomes of 1000 actinobacteria strains.</title>
        <authorList>
            <person name="Klenk H.-P."/>
        </authorList>
    </citation>
    <scope>NUCLEOTIDE SEQUENCE [LARGE SCALE GENOMIC DNA]</scope>
    <source>
        <strain evidence="2 3">DSM 4813</strain>
    </source>
</reference>
<evidence type="ECO:0000256" key="1">
    <source>
        <dbReference type="SAM" id="Phobius"/>
    </source>
</evidence>
<keyword evidence="1" id="KW-0472">Membrane</keyword>
<feature type="transmembrane region" description="Helical" evidence="1">
    <location>
        <begin position="95"/>
        <end position="120"/>
    </location>
</feature>
<name>A0A542ZAM4_RARFA</name>
<gene>
    <name evidence="2" type="ORF">FB461_2117</name>
</gene>